<evidence type="ECO:0000313" key="1">
    <source>
        <dbReference type="EMBL" id="KKN09980.1"/>
    </source>
</evidence>
<protein>
    <submittedName>
        <fullName evidence="1">Uncharacterized protein</fullName>
    </submittedName>
</protein>
<dbReference type="EMBL" id="LAZR01004287">
    <property type="protein sequence ID" value="KKN09980.1"/>
    <property type="molecule type" value="Genomic_DNA"/>
</dbReference>
<dbReference type="AlphaFoldDB" id="A0A0F9MRJ3"/>
<accession>A0A0F9MRJ3</accession>
<comment type="caution">
    <text evidence="1">The sequence shown here is derived from an EMBL/GenBank/DDBJ whole genome shotgun (WGS) entry which is preliminary data.</text>
</comment>
<organism evidence="1">
    <name type="scientific">marine sediment metagenome</name>
    <dbReference type="NCBI Taxonomy" id="412755"/>
    <lineage>
        <taxon>unclassified sequences</taxon>
        <taxon>metagenomes</taxon>
        <taxon>ecological metagenomes</taxon>
    </lineage>
</organism>
<reference evidence="1" key="1">
    <citation type="journal article" date="2015" name="Nature">
        <title>Complex archaea that bridge the gap between prokaryotes and eukaryotes.</title>
        <authorList>
            <person name="Spang A."/>
            <person name="Saw J.H."/>
            <person name="Jorgensen S.L."/>
            <person name="Zaremba-Niedzwiedzka K."/>
            <person name="Martijn J."/>
            <person name="Lind A.E."/>
            <person name="van Eijk R."/>
            <person name="Schleper C."/>
            <person name="Guy L."/>
            <person name="Ettema T.J."/>
        </authorList>
    </citation>
    <scope>NUCLEOTIDE SEQUENCE</scope>
</reference>
<name>A0A0F9MRJ3_9ZZZZ</name>
<sequence>MTAYSIVKDACPTCHTGRMKTTYQCPALLLTHLEERQRDGTARDTYLEIDGVRSLTVPTECCCPADLDQCFEHRTRRMLFG</sequence>
<proteinExistence type="predicted"/>
<gene>
    <name evidence="1" type="ORF">LCGC14_1041180</name>
</gene>